<dbReference type="EMBL" id="RBPJ01000045">
    <property type="protein sequence ID" value="RMO02643.1"/>
    <property type="molecule type" value="Genomic_DNA"/>
</dbReference>
<protein>
    <submittedName>
        <fullName evidence="3">Uncharacterized protein</fullName>
    </submittedName>
</protein>
<dbReference type="RefSeq" id="WP_005888823.1">
    <property type="nucleotide sequence ID" value="NZ_CP178532.1"/>
</dbReference>
<name>A0A3M3S1R3_PSECA</name>
<evidence type="ECO:0000313" key="5">
    <source>
        <dbReference type="Proteomes" id="UP000270524"/>
    </source>
</evidence>
<evidence type="ECO:0000313" key="2">
    <source>
        <dbReference type="EMBL" id="RMN85321.1"/>
    </source>
</evidence>
<accession>A0A3M3S1R3</accession>
<gene>
    <name evidence="3" type="ORF">ALQ51_101652</name>
    <name evidence="2" type="ORF">ALQ53_102772</name>
</gene>
<keyword evidence="1" id="KW-0175">Coiled coil</keyword>
<proteinExistence type="predicted"/>
<sequence>MAGTGLNACREAFERLKLGQPRVAAHMGLDPTRITAGIVSFEAGFDRGYLKKDRNNHKQLIAEVEAYRNSFGTVSSSKALQIKRANDKATKAHAELEVVKGQLYQVMTQNIQLVERVRYLEEQLKSLNNIAKLNVTQIRK</sequence>
<organism evidence="3 5">
    <name type="scientific">Pseudomonas cannabina</name>
    <dbReference type="NCBI Taxonomy" id="86840"/>
    <lineage>
        <taxon>Bacteria</taxon>
        <taxon>Pseudomonadati</taxon>
        <taxon>Pseudomonadota</taxon>
        <taxon>Gammaproteobacteria</taxon>
        <taxon>Pseudomonadales</taxon>
        <taxon>Pseudomonadaceae</taxon>
        <taxon>Pseudomonas</taxon>
    </lineage>
</organism>
<dbReference type="EMBL" id="RBPH01000025">
    <property type="protein sequence ID" value="RMN85321.1"/>
    <property type="molecule type" value="Genomic_DNA"/>
</dbReference>
<evidence type="ECO:0000313" key="3">
    <source>
        <dbReference type="EMBL" id="RMO02643.1"/>
    </source>
</evidence>
<reference evidence="4 5" key="1">
    <citation type="submission" date="2018-08" db="EMBL/GenBank/DDBJ databases">
        <title>Recombination of ecologically and evolutionarily significant loci maintains genetic cohesion in the Pseudomonas syringae species complex.</title>
        <authorList>
            <person name="Dillon M."/>
            <person name="Thakur S."/>
            <person name="Almeida R.N.D."/>
            <person name="Weir B.S."/>
            <person name="Guttman D.S."/>
        </authorList>
    </citation>
    <scope>NUCLEOTIDE SEQUENCE [LARGE SCALE GENOMIC DNA]</scope>
    <source>
        <strain evidence="2 4">ICMP 15201</strain>
        <strain evidence="3 5">ICMP 15203</strain>
    </source>
</reference>
<evidence type="ECO:0000313" key="4">
    <source>
        <dbReference type="Proteomes" id="UP000269335"/>
    </source>
</evidence>
<dbReference type="Proteomes" id="UP000270524">
    <property type="component" value="Unassembled WGS sequence"/>
</dbReference>
<evidence type="ECO:0000256" key="1">
    <source>
        <dbReference type="SAM" id="Coils"/>
    </source>
</evidence>
<dbReference type="Proteomes" id="UP000269335">
    <property type="component" value="Unassembled WGS sequence"/>
</dbReference>
<feature type="coiled-coil region" evidence="1">
    <location>
        <begin position="50"/>
        <end position="102"/>
    </location>
</feature>
<dbReference type="GeneID" id="64463778"/>
<comment type="caution">
    <text evidence="3">The sequence shown here is derived from an EMBL/GenBank/DDBJ whole genome shotgun (WGS) entry which is preliminary data.</text>
</comment>
<dbReference type="AlphaFoldDB" id="A0A3M3S1R3"/>